<dbReference type="GO" id="GO:0005739">
    <property type="term" value="C:mitochondrion"/>
    <property type="evidence" value="ECO:0000318"/>
    <property type="project" value="GO_Central"/>
</dbReference>
<dbReference type="Pfam" id="PF13598">
    <property type="entry name" value="DUF4139"/>
    <property type="match status" value="2"/>
</dbReference>
<feature type="domain" description="DUF4139" evidence="1">
    <location>
        <begin position="241"/>
        <end position="574"/>
    </location>
</feature>
<dbReference type="PANTHER" id="PTHR31005:SF8">
    <property type="entry name" value="DUF4139 DOMAIN-CONTAINING PROTEIN"/>
    <property type="match status" value="1"/>
</dbReference>
<dbReference type="InterPro" id="IPR025554">
    <property type="entry name" value="DUF4140"/>
</dbReference>
<dbReference type="AlphaFoldDB" id="A0A2A6BHI7"/>
<evidence type="ECO:0000313" key="4">
    <source>
        <dbReference type="Proteomes" id="UP000005239"/>
    </source>
</evidence>
<evidence type="ECO:0000313" key="3">
    <source>
        <dbReference type="EnsemblMetazoa" id="PPA42896.1"/>
    </source>
</evidence>
<evidence type="ECO:0000259" key="2">
    <source>
        <dbReference type="Pfam" id="PF13600"/>
    </source>
</evidence>
<dbReference type="InterPro" id="IPR011935">
    <property type="entry name" value="CHP02231"/>
</dbReference>
<dbReference type="NCBIfam" id="TIGR02231">
    <property type="entry name" value="mucoidy inhibitor MuiA family protein"/>
    <property type="match status" value="2"/>
</dbReference>
<sequence length="1107" mass="122337">MSPILIHQTTFTHPIQIMPTTEHRLKIEKETLKKVTVFEDRAEVKREFNVELAPGQNEVIIERISGSVLDDSVRVTGKGAAVIEEVLVADRRVTKGSGDSLRAKELRAEKEGLEAKKQLVDDEKASIAKRIEALDQMIGQVGSGIAAPKEAKFTADQETLESVITFFDFYDKQVTELHEKLFTTEKSSQKIQEEINVKQHELNQIEHGDFIKVISILLDSAEEGNVVLELTYQLLYFSHCSFIVLGANWHPFYDVRVDTKEGKSEMQLSYYGNVNQCTGEDWEGALLSLSTARPCLGGNIPDLNTLDVSFYRPPPCPAPRPMYNSCERGVPQMAMCKMDMEIVEEQCFNAAPMMLSSVAAVNSQTLSNEFEIARPYSIPSDAANHKVTIGIVSLQPQLVHESVPTKNASAFLTASAINSSSLPLLFGQASVYLDGAFVAKTQIKPVSPGERFTASLGVDPAVKIEYKPAHKHHEQTGLINKWSSTVTEQKIIVKNTRGDAVLLTIREQIPRSTDEKIKVKIISPEAVEKVTEEALGENHTPKAGVRLLPSNNLEWTVNIGKGANQTLIVKYAVTVFEDRAELKREFTVELAAGQNEVIIERVSGSVQDDSVRVTGRGAAVIEEVLVADRRVTEGAGDSQRAKELRAEKEELESKKHQIDDEKASLAKRIEALDKMIGQVGSGIAAPKEAKFTADQETLESVITFFDFYDKQVTELREKLFTTEKSSQKIQEEINVKQHELNQIEHGDFIKVISILLDSEKGGKVWGANWNPFYDVRVDTKEGKTGLQLSYYGNVNQSTGEDWEGAQLTLSTARPCLGGNIPDLNTLDVSFYRPPPPCPPPIAYGGGMESNNYMRRGAPQMMMACVAESAPMMMDRVAVVNTQTLATEFEITRPCSIPSDGAYHKVTIGIVSLEPQLVHESVPTKNASAFLTASTINSSPLPLLSGQASVYLDGAFVAKTQIKPVSPGERFTASLGVDPAVKIEYKPAHKHHEQTGLINKWSSTVTEQKIIVKNTRGDAVLLTIREQIPRSTDEKIKVKVISPEAIEKVTEEAHGENHTPKAGVRLLPSNNLEWTVKMAKGENQTLIVKYAIEHPSNEKLEFVEKFGN</sequence>
<name>A0A2A6BHI7_PRIPA</name>
<accession>A0A8R1UXP0</accession>
<feature type="domain" description="DUF4140" evidence="2">
    <location>
        <begin position="35"/>
        <end position="134"/>
    </location>
</feature>
<keyword evidence="4" id="KW-1185">Reference proteome</keyword>
<dbReference type="Proteomes" id="UP000005239">
    <property type="component" value="Unassembled WGS sequence"/>
</dbReference>
<dbReference type="Pfam" id="PF13600">
    <property type="entry name" value="DUF4140"/>
    <property type="match status" value="1"/>
</dbReference>
<accession>A0A2A6BHI7</accession>
<protein>
    <submittedName>
        <fullName evidence="3">Uncharacterized protein</fullName>
    </submittedName>
</protein>
<dbReference type="InterPro" id="IPR037291">
    <property type="entry name" value="DUF4139"/>
</dbReference>
<proteinExistence type="predicted"/>
<organism evidence="3 4">
    <name type="scientific">Pristionchus pacificus</name>
    <name type="common">Parasitic nematode worm</name>
    <dbReference type="NCBI Taxonomy" id="54126"/>
    <lineage>
        <taxon>Eukaryota</taxon>
        <taxon>Metazoa</taxon>
        <taxon>Ecdysozoa</taxon>
        <taxon>Nematoda</taxon>
        <taxon>Chromadorea</taxon>
        <taxon>Rhabditida</taxon>
        <taxon>Rhabditina</taxon>
        <taxon>Diplogasteromorpha</taxon>
        <taxon>Diplogasteroidea</taxon>
        <taxon>Neodiplogasteridae</taxon>
        <taxon>Pristionchus</taxon>
    </lineage>
</organism>
<dbReference type="EnsemblMetazoa" id="PPA42896.1">
    <property type="protein sequence ID" value="PPA42896.1"/>
    <property type="gene ID" value="WBGene00281265"/>
</dbReference>
<feature type="domain" description="DUF4139" evidence="1">
    <location>
        <begin position="766"/>
        <end position="1094"/>
    </location>
</feature>
<dbReference type="PANTHER" id="PTHR31005">
    <property type="entry name" value="DUF4139 DOMAIN-CONTAINING PROTEIN"/>
    <property type="match status" value="1"/>
</dbReference>
<reference evidence="4" key="1">
    <citation type="journal article" date="2008" name="Nat. Genet.">
        <title>The Pristionchus pacificus genome provides a unique perspective on nematode lifestyle and parasitism.</title>
        <authorList>
            <person name="Dieterich C."/>
            <person name="Clifton S.W."/>
            <person name="Schuster L.N."/>
            <person name="Chinwalla A."/>
            <person name="Delehaunty K."/>
            <person name="Dinkelacker I."/>
            <person name="Fulton L."/>
            <person name="Fulton R."/>
            <person name="Godfrey J."/>
            <person name="Minx P."/>
            <person name="Mitreva M."/>
            <person name="Roeseler W."/>
            <person name="Tian H."/>
            <person name="Witte H."/>
            <person name="Yang S.P."/>
            <person name="Wilson R.K."/>
            <person name="Sommer R.J."/>
        </authorList>
    </citation>
    <scope>NUCLEOTIDE SEQUENCE [LARGE SCALE GENOMIC DNA]</scope>
    <source>
        <strain evidence="4">PS312</strain>
    </source>
</reference>
<reference evidence="3" key="2">
    <citation type="submission" date="2022-06" db="UniProtKB">
        <authorList>
            <consortium name="EnsemblMetazoa"/>
        </authorList>
    </citation>
    <scope>IDENTIFICATION</scope>
    <source>
        <strain evidence="3">PS312</strain>
    </source>
</reference>
<evidence type="ECO:0000259" key="1">
    <source>
        <dbReference type="Pfam" id="PF13598"/>
    </source>
</evidence>
<gene>
    <name evidence="3" type="primary">WBGene00281265</name>
</gene>